<sequence length="167" mass="19024">MYSGLSSTRVAYDPISEDDEYDADEDEEKNEEDTYAHSTDVVANILSMRSVSKRDGKLLLSKFKRELFLCTLAASVRNVREHKRNYASVFAKHQLSELCQRKNLSSPTYVDVSLSSKLGKNHRFKFVCSVKECNVSLTGEGESKNIAIAKASQKMYHYVLFDLYKSE</sequence>
<dbReference type="Proteomes" id="UP001239111">
    <property type="component" value="Chromosome 3"/>
</dbReference>
<protein>
    <submittedName>
        <fullName evidence="1">Uncharacterized protein</fullName>
    </submittedName>
</protein>
<accession>A0ACC2NGK5</accession>
<keyword evidence="2" id="KW-1185">Reference proteome</keyword>
<name>A0ACC2NGK5_9HYME</name>
<reference evidence="1" key="1">
    <citation type="submission" date="2023-04" db="EMBL/GenBank/DDBJ databases">
        <title>A chromosome-level genome assembly of the parasitoid wasp Eretmocerus hayati.</title>
        <authorList>
            <person name="Zhong Y."/>
            <person name="Liu S."/>
            <person name="Liu Y."/>
        </authorList>
    </citation>
    <scope>NUCLEOTIDE SEQUENCE</scope>
    <source>
        <strain evidence="1">ZJU_SS_LIU_2023</strain>
    </source>
</reference>
<proteinExistence type="predicted"/>
<gene>
    <name evidence="1" type="ORF">QAD02_001480</name>
</gene>
<evidence type="ECO:0000313" key="2">
    <source>
        <dbReference type="Proteomes" id="UP001239111"/>
    </source>
</evidence>
<evidence type="ECO:0000313" key="1">
    <source>
        <dbReference type="EMBL" id="KAJ8670221.1"/>
    </source>
</evidence>
<dbReference type="EMBL" id="CM056743">
    <property type="protein sequence ID" value="KAJ8670221.1"/>
    <property type="molecule type" value="Genomic_DNA"/>
</dbReference>
<organism evidence="1 2">
    <name type="scientific">Eretmocerus hayati</name>
    <dbReference type="NCBI Taxonomy" id="131215"/>
    <lineage>
        <taxon>Eukaryota</taxon>
        <taxon>Metazoa</taxon>
        <taxon>Ecdysozoa</taxon>
        <taxon>Arthropoda</taxon>
        <taxon>Hexapoda</taxon>
        <taxon>Insecta</taxon>
        <taxon>Pterygota</taxon>
        <taxon>Neoptera</taxon>
        <taxon>Endopterygota</taxon>
        <taxon>Hymenoptera</taxon>
        <taxon>Apocrita</taxon>
        <taxon>Proctotrupomorpha</taxon>
        <taxon>Chalcidoidea</taxon>
        <taxon>Aphelinidae</taxon>
        <taxon>Aphelininae</taxon>
        <taxon>Eretmocerus</taxon>
    </lineage>
</organism>
<comment type="caution">
    <text evidence="1">The sequence shown here is derived from an EMBL/GenBank/DDBJ whole genome shotgun (WGS) entry which is preliminary data.</text>
</comment>